<feature type="transmembrane region" description="Helical" evidence="1">
    <location>
        <begin position="12"/>
        <end position="34"/>
    </location>
</feature>
<reference evidence="2 3" key="1">
    <citation type="submission" date="2024-03" db="EMBL/GenBank/DDBJ databases">
        <title>Chitinophaga caseinilytica sp. nov., a casein hydrolysing bacterium isolated from forest soil.</title>
        <authorList>
            <person name="Lee D.S."/>
            <person name="Han D.M."/>
            <person name="Baek J.H."/>
            <person name="Choi D.G."/>
            <person name="Jeon J.H."/>
            <person name="Jeon C.O."/>
        </authorList>
    </citation>
    <scope>NUCLEOTIDE SEQUENCE [LARGE SCALE GENOMIC DNA]</scope>
    <source>
        <strain evidence="2 3">KACC 19118</strain>
    </source>
</reference>
<accession>A0ABZ2YYM1</accession>
<keyword evidence="1" id="KW-1133">Transmembrane helix</keyword>
<keyword evidence="1" id="KW-0812">Transmembrane</keyword>
<sequence length="240" mass="27054">MQSNNSHAFRQLRFLQVYSVALSAVVALLAWQTFFHNHNGGRFREITVERVNIVEKDGTLRLVIANRERQHPGIVDGKTLPQRDRGAGLIFFNDEGDECGGFTYSGEKKTSDMGFSLDQYANDQIVQLQYEDNGQRRHYGLKMWDRSDEMPTGKLVRLHDSLKALNDTAALAATLRNLRAQGLTGQERLFIGKTDNRAVGLFIRDDRGRPRVSIGIDSGNNLIFQGYDTIGNPIQLKSNL</sequence>
<dbReference type="RefSeq" id="WP_341839875.1">
    <property type="nucleotide sequence ID" value="NZ_CP149792.1"/>
</dbReference>
<dbReference type="Proteomes" id="UP001449657">
    <property type="component" value="Chromosome"/>
</dbReference>
<name>A0ABZ2YYM1_9BACT</name>
<gene>
    <name evidence="2" type="ORF">WJU22_19680</name>
</gene>
<protein>
    <submittedName>
        <fullName evidence="2">Uncharacterized protein</fullName>
    </submittedName>
</protein>
<organism evidence="2 3">
    <name type="scientific">Chitinophaga caseinilytica</name>
    <dbReference type="NCBI Taxonomy" id="2267521"/>
    <lineage>
        <taxon>Bacteria</taxon>
        <taxon>Pseudomonadati</taxon>
        <taxon>Bacteroidota</taxon>
        <taxon>Chitinophagia</taxon>
        <taxon>Chitinophagales</taxon>
        <taxon>Chitinophagaceae</taxon>
        <taxon>Chitinophaga</taxon>
    </lineage>
</organism>
<evidence type="ECO:0000256" key="1">
    <source>
        <dbReference type="SAM" id="Phobius"/>
    </source>
</evidence>
<keyword evidence="3" id="KW-1185">Reference proteome</keyword>
<keyword evidence="1" id="KW-0472">Membrane</keyword>
<evidence type="ECO:0000313" key="2">
    <source>
        <dbReference type="EMBL" id="WZN45121.1"/>
    </source>
</evidence>
<proteinExistence type="predicted"/>
<evidence type="ECO:0000313" key="3">
    <source>
        <dbReference type="Proteomes" id="UP001449657"/>
    </source>
</evidence>
<dbReference type="EMBL" id="CP150096">
    <property type="protein sequence ID" value="WZN45121.1"/>
    <property type="molecule type" value="Genomic_DNA"/>
</dbReference>